<dbReference type="Proteomes" id="UP000604046">
    <property type="component" value="Unassembled WGS sequence"/>
</dbReference>
<evidence type="ECO:0000256" key="3">
    <source>
        <dbReference type="SAM" id="MobiDB-lite"/>
    </source>
</evidence>
<comment type="caution">
    <text evidence="4">The sequence shown here is derived from an EMBL/GenBank/DDBJ whole genome shotgun (WGS) entry which is preliminary data.</text>
</comment>
<accession>A0A812QG60</accession>
<sequence>MAFLREGLSKFMHAVKNDAEQALPPYSGHLTADRFQLHTGVLLGAGGIVPRTLTYVPKAALIGFCTTAGHVRLISAEHEETLQNPVAPLQPEFLSFPRAGLVLLVGVATMPTESSSSASSNAASWIAQWWEFKGSAGHQLPQHARLRFGVTCMTTSVDASLVFFGTDEGDIRVFDAGERPHLAPYCISWAALHNHKKALSTACPITALAAVPHSVPELLVSTGDGSLVLWSFDKHRVSRAYDSNSSIVSLVWCQSGSHFLAASRSDVSVYCRSSSSVLVRVVLPGGPSQHVELLKWTVGDISTTPSDKLSASLGQVLLLRSRPSSALLLMSGEAWSKVDTILPDVAQAVLCDPECPNAQPCGCPNLLFAAFAEDAFSKDAEAVRRDAFQQCILAIHSSRTHVSVASAFGDGTSQVWPVSWGSLQLSDVRCLQILPKSVLNLQQSVKATEASPDVPELKESAAEAPIRWAVRDGRPQDGVDVSTAWENASSDGWFVLVGCGEPTEEPVDEKLHWKIPLNAQLLECQASFSLDAQVDLCIWDGADTERILHFDIQEQTASWGAERQEVDLAPGAEHCIQLEMDTEQPLPNVTIDGCALPWVVQRPQAIGWQCRRGELRLRYMFTRAQMSKTSSSSEAPEVFKEELNRRLPPVQLAEAMFAHHVAHYQSFMRGACTPPKCQAFVEDWQLLAGGCQGLLCSGHKDGCVRVWLRGHGSVLLLHVLSVQPLDSLPWRPRFDPNNGCVLESTLSGIYDGVDCCPAFPAGENAEAAVAVTAVALELAAGAVAAGCSSGEVVLFMWQREAQVPSPVELAEWKVQSLLLAAQEGQASQSREGEHTEPPELPPGFACSMRLRQHQACVTQLQVVYGEGTFQILSVDANSRFCVVDCSSGQLLFSQEVSGLSSPSTGPQPPRETLEAVVLSHCILQVARSSPTASAAETNRLKMELLAKEATPHVDTYLLAFSSGELRQVAGHPKDLKLLDNRIRETRLPQLAGGSFQALFLHNDFLLAVQSAGLSIFKRDGDKLLPGGSKTTFSGRAMGAGVVEIDGELCLYVILRNGQLDIVALPSLHPIVSLQAGSCARRFLQGHEHGENGDQLGVFPGGTVCSDGYFALQCGGVLWIGGASDVRECHGLEASSQAVRSAFLLQTLQGVDATTRTDAPERSSKPSGILGTLFGRGAQKSLRECALPADPLPAEVDGRRLDQGRGLVSAWQSQTSQGVPGPFGPAGPSGRQSARSETAPQQRAAAGVREALAGATANAIERGDKMSSLADSSRRLADNADQFLDLAKQLNAQQNRWF</sequence>
<dbReference type="InterPro" id="IPR036322">
    <property type="entry name" value="WD40_repeat_dom_sf"/>
</dbReference>
<dbReference type="SUPFAM" id="SSF50978">
    <property type="entry name" value="WD40 repeat-like"/>
    <property type="match status" value="2"/>
</dbReference>
<dbReference type="GO" id="GO:0005096">
    <property type="term" value="F:GTPase activator activity"/>
    <property type="evidence" value="ECO:0007669"/>
    <property type="project" value="TreeGrafter"/>
</dbReference>
<dbReference type="GO" id="GO:0006887">
    <property type="term" value="P:exocytosis"/>
    <property type="evidence" value="ECO:0007669"/>
    <property type="project" value="UniProtKB-KW"/>
</dbReference>
<comment type="similarity">
    <text evidence="1">Belongs to the WD repeat L(2)GL family.</text>
</comment>
<dbReference type="PANTHER" id="PTHR10241:SF25">
    <property type="entry name" value="TOMOSYN, ISOFORM C"/>
    <property type="match status" value="1"/>
</dbReference>
<dbReference type="SUPFAM" id="SSF58038">
    <property type="entry name" value="SNARE fusion complex"/>
    <property type="match status" value="1"/>
</dbReference>
<protein>
    <submittedName>
        <fullName evidence="4">PAC1 protein</fullName>
    </submittedName>
</protein>
<dbReference type="GO" id="GO:0019905">
    <property type="term" value="F:syntaxin binding"/>
    <property type="evidence" value="ECO:0007669"/>
    <property type="project" value="TreeGrafter"/>
</dbReference>
<proteinExistence type="inferred from homology"/>
<organism evidence="4 5">
    <name type="scientific">Symbiodinium natans</name>
    <dbReference type="NCBI Taxonomy" id="878477"/>
    <lineage>
        <taxon>Eukaryota</taxon>
        <taxon>Sar</taxon>
        <taxon>Alveolata</taxon>
        <taxon>Dinophyceae</taxon>
        <taxon>Suessiales</taxon>
        <taxon>Symbiodiniaceae</taxon>
        <taxon>Symbiodinium</taxon>
    </lineage>
</organism>
<reference evidence="4" key="1">
    <citation type="submission" date="2021-02" db="EMBL/GenBank/DDBJ databases">
        <authorList>
            <person name="Dougan E. K."/>
            <person name="Rhodes N."/>
            <person name="Thang M."/>
            <person name="Chan C."/>
        </authorList>
    </citation>
    <scope>NUCLEOTIDE SEQUENCE</scope>
</reference>
<keyword evidence="5" id="KW-1185">Reference proteome</keyword>
<feature type="region of interest" description="Disordered" evidence="3">
    <location>
        <begin position="1204"/>
        <end position="1245"/>
    </location>
</feature>
<dbReference type="PANTHER" id="PTHR10241">
    <property type="entry name" value="LETHAL 2 GIANT LARVAE PROTEIN"/>
    <property type="match status" value="1"/>
</dbReference>
<dbReference type="Gene3D" id="2.130.10.10">
    <property type="entry name" value="YVTN repeat-like/Quinoprotein amine dehydrogenase"/>
    <property type="match status" value="1"/>
</dbReference>
<feature type="compositionally biased region" description="Polar residues" evidence="3">
    <location>
        <begin position="1229"/>
        <end position="1240"/>
    </location>
</feature>
<dbReference type="OrthoDB" id="431557at2759"/>
<evidence type="ECO:0000256" key="2">
    <source>
        <dbReference type="ARBA" id="ARBA00022483"/>
    </source>
</evidence>
<dbReference type="InterPro" id="IPR015943">
    <property type="entry name" value="WD40/YVTN_repeat-like_dom_sf"/>
</dbReference>
<dbReference type="GO" id="GO:0005737">
    <property type="term" value="C:cytoplasm"/>
    <property type="evidence" value="ECO:0007669"/>
    <property type="project" value="TreeGrafter"/>
</dbReference>
<dbReference type="GO" id="GO:0045159">
    <property type="term" value="F:myosin II binding"/>
    <property type="evidence" value="ECO:0007669"/>
    <property type="project" value="TreeGrafter"/>
</dbReference>
<evidence type="ECO:0000313" key="5">
    <source>
        <dbReference type="Proteomes" id="UP000604046"/>
    </source>
</evidence>
<dbReference type="CDD" id="cd15873">
    <property type="entry name" value="R-SNARE_STXBP5_6"/>
    <property type="match status" value="1"/>
</dbReference>
<dbReference type="Gene3D" id="1.20.5.110">
    <property type="match status" value="1"/>
</dbReference>
<dbReference type="SMART" id="SM00320">
    <property type="entry name" value="WD40"/>
    <property type="match status" value="6"/>
</dbReference>
<evidence type="ECO:0000256" key="1">
    <source>
        <dbReference type="ARBA" id="ARBA00008070"/>
    </source>
</evidence>
<dbReference type="GO" id="GO:0006893">
    <property type="term" value="P:Golgi to plasma membrane transport"/>
    <property type="evidence" value="ECO:0007669"/>
    <property type="project" value="TreeGrafter"/>
</dbReference>
<keyword evidence="2" id="KW-0268">Exocytosis</keyword>
<dbReference type="EMBL" id="CAJNDS010002201">
    <property type="protein sequence ID" value="CAE7369710.1"/>
    <property type="molecule type" value="Genomic_DNA"/>
</dbReference>
<dbReference type="GO" id="GO:0005886">
    <property type="term" value="C:plasma membrane"/>
    <property type="evidence" value="ECO:0007669"/>
    <property type="project" value="TreeGrafter"/>
</dbReference>
<dbReference type="InterPro" id="IPR001680">
    <property type="entry name" value="WD40_rpt"/>
</dbReference>
<evidence type="ECO:0000313" key="4">
    <source>
        <dbReference type="EMBL" id="CAE7369710.1"/>
    </source>
</evidence>
<gene>
    <name evidence="4" type="primary">PAC1</name>
    <name evidence="4" type="ORF">SNAT2548_LOCUS20155</name>
</gene>
<name>A0A812QG60_9DINO</name>